<protein>
    <submittedName>
        <fullName evidence="3">Activator of Hsp90 ATPase 1 family protein</fullName>
    </submittedName>
</protein>
<dbReference type="AlphaFoldDB" id="A5G5K6"/>
<dbReference type="Pfam" id="PF08327">
    <property type="entry name" value="AHSA1"/>
    <property type="match status" value="1"/>
</dbReference>
<keyword evidence="4" id="KW-1185">Reference proteome</keyword>
<evidence type="ECO:0000313" key="3">
    <source>
        <dbReference type="EMBL" id="ABQ27074.1"/>
    </source>
</evidence>
<dbReference type="OrthoDB" id="337378at2"/>
<comment type="similarity">
    <text evidence="1">Belongs to the AHA1 family.</text>
</comment>
<proteinExistence type="inferred from homology"/>
<gene>
    <name evidence="3" type="ordered locus">Gura_2902</name>
</gene>
<dbReference type="SUPFAM" id="SSF55961">
    <property type="entry name" value="Bet v1-like"/>
    <property type="match status" value="1"/>
</dbReference>
<dbReference type="KEGG" id="gur:Gura_2902"/>
<dbReference type="RefSeq" id="WP_011939744.1">
    <property type="nucleotide sequence ID" value="NC_009483.1"/>
</dbReference>
<evidence type="ECO:0000313" key="4">
    <source>
        <dbReference type="Proteomes" id="UP000006695"/>
    </source>
</evidence>
<dbReference type="Proteomes" id="UP000006695">
    <property type="component" value="Chromosome"/>
</dbReference>
<dbReference type="EMBL" id="CP000698">
    <property type="protein sequence ID" value="ABQ27074.1"/>
    <property type="molecule type" value="Genomic_DNA"/>
</dbReference>
<dbReference type="HOGENOM" id="CLU_049046_5_0_7"/>
<dbReference type="STRING" id="351605.Gura_2902"/>
<dbReference type="InterPro" id="IPR023393">
    <property type="entry name" value="START-like_dom_sf"/>
</dbReference>
<evidence type="ECO:0000259" key="2">
    <source>
        <dbReference type="Pfam" id="PF08327"/>
    </source>
</evidence>
<reference evidence="3 4" key="1">
    <citation type="submission" date="2007-05" db="EMBL/GenBank/DDBJ databases">
        <title>Complete sequence of Geobacter uraniireducens Rf4.</title>
        <authorList>
            <consortium name="US DOE Joint Genome Institute"/>
            <person name="Copeland A."/>
            <person name="Lucas S."/>
            <person name="Lapidus A."/>
            <person name="Barry K."/>
            <person name="Detter J.C."/>
            <person name="Glavina del Rio T."/>
            <person name="Hammon N."/>
            <person name="Israni S."/>
            <person name="Dalin E."/>
            <person name="Tice H."/>
            <person name="Pitluck S."/>
            <person name="Chertkov O."/>
            <person name="Brettin T."/>
            <person name="Bruce D."/>
            <person name="Han C."/>
            <person name="Schmutz J."/>
            <person name="Larimer F."/>
            <person name="Land M."/>
            <person name="Hauser L."/>
            <person name="Kyrpides N."/>
            <person name="Mikhailova N."/>
            <person name="Shelobolina E."/>
            <person name="Aklujkar M."/>
            <person name="Lovley D."/>
            <person name="Richardson P."/>
        </authorList>
    </citation>
    <scope>NUCLEOTIDE SEQUENCE [LARGE SCALE GENOMIC DNA]</scope>
    <source>
        <strain evidence="3 4">Rf4</strain>
    </source>
</reference>
<name>A5G5K6_GEOUR</name>
<organism evidence="3 4">
    <name type="scientific">Geotalea uraniireducens (strain Rf4)</name>
    <name type="common">Geobacter uraniireducens</name>
    <dbReference type="NCBI Taxonomy" id="351605"/>
    <lineage>
        <taxon>Bacteria</taxon>
        <taxon>Pseudomonadati</taxon>
        <taxon>Thermodesulfobacteriota</taxon>
        <taxon>Desulfuromonadia</taxon>
        <taxon>Geobacterales</taxon>
        <taxon>Geobacteraceae</taxon>
        <taxon>Geotalea</taxon>
    </lineage>
</organism>
<accession>A5G5K6</accession>
<dbReference type="Gene3D" id="3.30.530.20">
    <property type="match status" value="1"/>
</dbReference>
<sequence length="137" mass="15358">MPKTIQQSITLPAPAARLYDMYLNPEIHAAITGASVTISPAPGSAFLAFNGMIFGTMLYTVPHRLIAQTWRADHWISDDIDSILVMSFWPGGDSGRIELVHVNVADHDVQGVSEGWEKYYWQPWREYLERGGPQGKE</sequence>
<evidence type="ECO:0000256" key="1">
    <source>
        <dbReference type="ARBA" id="ARBA00006817"/>
    </source>
</evidence>
<dbReference type="InterPro" id="IPR013538">
    <property type="entry name" value="ASHA1/2-like_C"/>
</dbReference>
<feature type="domain" description="Activator of Hsp90 ATPase homologue 1/2-like C-terminal" evidence="2">
    <location>
        <begin position="13"/>
        <end position="122"/>
    </location>
</feature>